<sequence>MPVLAHPGPSAPAPPGIRLEVPESWAASPAGDALLRAGGPGASGSVEVVVRHRVQPPQEAADAVVTALATAAGGPSGEVEEPFVVEIGGREWHARNVSWDEAGTPVVEVHLVTSLAATDAVTPVLHVAGRVAGDGLDADYDVLQQVLETLVVEEVAA</sequence>
<evidence type="ECO:0008006" key="3">
    <source>
        <dbReference type="Google" id="ProtNLM"/>
    </source>
</evidence>
<evidence type="ECO:0000313" key="2">
    <source>
        <dbReference type="Proteomes" id="UP001430172"/>
    </source>
</evidence>
<organism evidence="1 2">
    <name type="scientific">Phycicoccus sonneratiae</name>
    <dbReference type="NCBI Taxonomy" id="2807628"/>
    <lineage>
        <taxon>Bacteria</taxon>
        <taxon>Bacillati</taxon>
        <taxon>Actinomycetota</taxon>
        <taxon>Actinomycetes</taxon>
        <taxon>Micrococcales</taxon>
        <taxon>Intrasporangiaceae</taxon>
        <taxon>Phycicoccus</taxon>
    </lineage>
</organism>
<evidence type="ECO:0000313" key="1">
    <source>
        <dbReference type="EMBL" id="MBM6401272.1"/>
    </source>
</evidence>
<accession>A0ABS2CN04</accession>
<keyword evidence="2" id="KW-1185">Reference proteome</keyword>
<dbReference type="EMBL" id="JAFDVD010000013">
    <property type="protein sequence ID" value="MBM6401272.1"/>
    <property type="molecule type" value="Genomic_DNA"/>
</dbReference>
<comment type="caution">
    <text evidence="1">The sequence shown here is derived from an EMBL/GenBank/DDBJ whole genome shotgun (WGS) entry which is preliminary data.</text>
</comment>
<gene>
    <name evidence="1" type="ORF">JQN70_12810</name>
</gene>
<name>A0ABS2CN04_9MICO</name>
<proteinExistence type="predicted"/>
<dbReference type="RefSeq" id="WP_204131727.1">
    <property type="nucleotide sequence ID" value="NZ_JAFDVD010000013.1"/>
</dbReference>
<reference evidence="1" key="1">
    <citation type="submission" date="2021-02" db="EMBL/GenBank/DDBJ databases">
        <title>Phycicoccus sp. MQZ13P-5T, whole genome shotgun sequence.</title>
        <authorList>
            <person name="Tuo L."/>
        </authorList>
    </citation>
    <scope>NUCLEOTIDE SEQUENCE</scope>
    <source>
        <strain evidence="1">MQZ13P-5</strain>
    </source>
</reference>
<dbReference type="Gene3D" id="3.40.1000.10">
    <property type="entry name" value="Mog1/PsbP, alpha/beta/alpha sandwich"/>
    <property type="match status" value="1"/>
</dbReference>
<protein>
    <recommendedName>
        <fullName evidence="3">Lipoprotein LpqN</fullName>
    </recommendedName>
</protein>
<dbReference type="Proteomes" id="UP001430172">
    <property type="component" value="Unassembled WGS sequence"/>
</dbReference>